<dbReference type="PANTHER" id="PTHR48060">
    <property type="entry name" value="DNA DAMAGE-REPAIR/TOLERATION PROTEIN DRT100"/>
    <property type="match status" value="1"/>
</dbReference>
<dbReference type="Proteomes" id="UP001157006">
    <property type="component" value="Chromosome 1L"/>
</dbReference>
<dbReference type="SUPFAM" id="SSF52058">
    <property type="entry name" value="L domain-like"/>
    <property type="match status" value="2"/>
</dbReference>
<feature type="transmembrane region" description="Helical" evidence="12">
    <location>
        <begin position="874"/>
        <end position="894"/>
    </location>
</feature>
<evidence type="ECO:0000256" key="2">
    <source>
        <dbReference type="ARBA" id="ARBA00004236"/>
    </source>
</evidence>
<dbReference type="AlphaFoldDB" id="A0AAV0YLU5"/>
<keyword evidence="10 12" id="KW-0472">Membrane</keyword>
<dbReference type="FunFam" id="3.80.10.10:FF:000213">
    <property type="entry name" value="Tyrosine-sulfated glycopeptide receptor 1"/>
    <property type="match status" value="1"/>
</dbReference>
<feature type="signal peptide" evidence="13">
    <location>
        <begin position="1"/>
        <end position="21"/>
    </location>
</feature>
<dbReference type="SUPFAM" id="SSF52047">
    <property type="entry name" value="RNI-like"/>
    <property type="match status" value="1"/>
</dbReference>
<dbReference type="PRINTS" id="PR00019">
    <property type="entry name" value="LEURICHRPT"/>
</dbReference>
<evidence type="ECO:0000256" key="9">
    <source>
        <dbReference type="ARBA" id="ARBA00022989"/>
    </source>
</evidence>
<dbReference type="Pfam" id="PF00560">
    <property type="entry name" value="LRR_1"/>
    <property type="match status" value="6"/>
</dbReference>
<evidence type="ECO:0000256" key="11">
    <source>
        <dbReference type="ARBA" id="ARBA00023180"/>
    </source>
</evidence>
<evidence type="ECO:0000313" key="15">
    <source>
        <dbReference type="EMBL" id="CAI8587051.1"/>
    </source>
</evidence>
<evidence type="ECO:0000313" key="16">
    <source>
        <dbReference type="Proteomes" id="UP001157006"/>
    </source>
</evidence>
<name>A0AAV0YLU5_VICFA</name>
<keyword evidence="6 12" id="KW-0812">Transmembrane</keyword>
<dbReference type="FunFam" id="3.80.10.10:FF:000095">
    <property type="entry name" value="LRR receptor-like serine/threonine-protein kinase GSO1"/>
    <property type="match status" value="1"/>
</dbReference>
<dbReference type="PANTHER" id="PTHR48060:SF21">
    <property type="entry name" value="L DOMAIN-LIKE PROTEIN"/>
    <property type="match status" value="1"/>
</dbReference>
<keyword evidence="11" id="KW-0325">Glycoprotein</keyword>
<evidence type="ECO:0000256" key="12">
    <source>
        <dbReference type="SAM" id="Phobius"/>
    </source>
</evidence>
<evidence type="ECO:0000259" key="14">
    <source>
        <dbReference type="Pfam" id="PF08263"/>
    </source>
</evidence>
<dbReference type="PROSITE" id="PS51450">
    <property type="entry name" value="LRR"/>
    <property type="match status" value="3"/>
</dbReference>
<dbReference type="Pfam" id="PF08263">
    <property type="entry name" value="LRRNT_2"/>
    <property type="match status" value="1"/>
</dbReference>
<feature type="chain" id="PRO_5043908960" description="Leucine-rich repeat-containing N-terminal plant-type domain-containing protein" evidence="13">
    <location>
        <begin position="22"/>
        <end position="933"/>
    </location>
</feature>
<comment type="similarity">
    <text evidence="3">Belongs to the RLP family.</text>
</comment>
<dbReference type="EMBL" id="OX451736">
    <property type="protein sequence ID" value="CAI8587051.1"/>
    <property type="molecule type" value="Genomic_DNA"/>
</dbReference>
<evidence type="ECO:0000256" key="5">
    <source>
        <dbReference type="ARBA" id="ARBA00022614"/>
    </source>
</evidence>
<feature type="domain" description="Leucine-rich repeat-containing N-terminal plant-type" evidence="14">
    <location>
        <begin position="30"/>
        <end position="68"/>
    </location>
</feature>
<evidence type="ECO:0000256" key="10">
    <source>
        <dbReference type="ARBA" id="ARBA00023136"/>
    </source>
</evidence>
<proteinExistence type="inferred from homology"/>
<evidence type="ECO:0000256" key="8">
    <source>
        <dbReference type="ARBA" id="ARBA00022737"/>
    </source>
</evidence>
<organism evidence="15 16">
    <name type="scientific">Vicia faba</name>
    <name type="common">Broad bean</name>
    <name type="synonym">Faba vulgaris</name>
    <dbReference type="NCBI Taxonomy" id="3906"/>
    <lineage>
        <taxon>Eukaryota</taxon>
        <taxon>Viridiplantae</taxon>
        <taxon>Streptophyta</taxon>
        <taxon>Embryophyta</taxon>
        <taxon>Tracheophyta</taxon>
        <taxon>Spermatophyta</taxon>
        <taxon>Magnoliopsida</taxon>
        <taxon>eudicotyledons</taxon>
        <taxon>Gunneridae</taxon>
        <taxon>Pentapetalae</taxon>
        <taxon>rosids</taxon>
        <taxon>fabids</taxon>
        <taxon>Fabales</taxon>
        <taxon>Fabaceae</taxon>
        <taxon>Papilionoideae</taxon>
        <taxon>50 kb inversion clade</taxon>
        <taxon>NPAAA clade</taxon>
        <taxon>Hologalegina</taxon>
        <taxon>IRL clade</taxon>
        <taxon>Fabeae</taxon>
        <taxon>Vicia</taxon>
    </lineage>
</organism>
<evidence type="ECO:0000256" key="3">
    <source>
        <dbReference type="ARBA" id="ARBA00009592"/>
    </source>
</evidence>
<dbReference type="InterPro" id="IPR001611">
    <property type="entry name" value="Leu-rich_rpt"/>
</dbReference>
<dbReference type="GO" id="GO:0005886">
    <property type="term" value="C:plasma membrane"/>
    <property type="evidence" value="ECO:0007669"/>
    <property type="project" value="UniProtKB-SubCell"/>
</dbReference>
<dbReference type="InterPro" id="IPR032675">
    <property type="entry name" value="LRR_dom_sf"/>
</dbReference>
<protein>
    <recommendedName>
        <fullName evidence="14">Leucine-rich repeat-containing N-terminal plant-type domain-containing protein</fullName>
    </recommendedName>
</protein>
<dbReference type="SMART" id="SM00365">
    <property type="entry name" value="LRR_SD22"/>
    <property type="match status" value="4"/>
</dbReference>
<keyword evidence="9 12" id="KW-1133">Transmembrane helix</keyword>
<keyword evidence="5" id="KW-0433">Leucine-rich repeat</keyword>
<evidence type="ECO:0000256" key="4">
    <source>
        <dbReference type="ARBA" id="ARBA00022475"/>
    </source>
</evidence>
<gene>
    <name evidence="15" type="ORF">VFH_I282000</name>
</gene>
<dbReference type="InterPro" id="IPR003591">
    <property type="entry name" value="Leu-rich_rpt_typical-subtyp"/>
</dbReference>
<evidence type="ECO:0000256" key="13">
    <source>
        <dbReference type="SAM" id="SignalP"/>
    </source>
</evidence>
<accession>A0AAV0YLU5</accession>
<dbReference type="Gene3D" id="3.80.10.10">
    <property type="entry name" value="Ribonuclease Inhibitor"/>
    <property type="match status" value="5"/>
</dbReference>
<dbReference type="Pfam" id="PF13855">
    <property type="entry name" value="LRR_8"/>
    <property type="match status" value="3"/>
</dbReference>
<comment type="subcellular location">
    <subcellularLocation>
        <location evidence="2">Cell membrane</location>
    </subcellularLocation>
    <subcellularLocation>
        <location evidence="1">Membrane</location>
        <topology evidence="1">Single-pass membrane protein</topology>
    </subcellularLocation>
</comment>
<keyword evidence="8" id="KW-0677">Repeat</keyword>
<dbReference type="InterPro" id="IPR053211">
    <property type="entry name" value="DNA_repair-toleration"/>
</dbReference>
<evidence type="ECO:0000256" key="7">
    <source>
        <dbReference type="ARBA" id="ARBA00022729"/>
    </source>
</evidence>
<evidence type="ECO:0000256" key="1">
    <source>
        <dbReference type="ARBA" id="ARBA00004167"/>
    </source>
</evidence>
<dbReference type="SMART" id="SM00369">
    <property type="entry name" value="LRR_TYP"/>
    <property type="match status" value="9"/>
</dbReference>
<keyword evidence="7 13" id="KW-0732">Signal</keyword>
<sequence length="933" mass="105149">MGCLLLCLYLFLFHFPSFLYSSSLNFLCHHDESVALLQLKSSFTYDTMKTATWKNGTDCCSWHGVKCDTLSRHVTELDLSYEGLDGEVPPQISHLSKLTSLRLSYNYGLVWKESTLKRLVQNATNLKEMFLDYTDMSSIKINSFDLLFNHSSSLVTLSLQNTGLRGNLKKRIICLPSIQELYMSGSYIEGELPQFSCSPFLRILDFSSGDFEGPIPLSFSNLTHLTYLSLTGNYLNDSIPSSLLTLPRLTFLYLENNELSGQVPDVFCNSNKFKEIDLSENKISGKLPSSLSNLQHLIHLDLSYNSFRDQIPNVFGGMRKLHQISLTFNKLRGKIPSSLFNLSQLVKLDCSHNKLEGPIHKITGFQKLTYLSLNDNQLNETIPSSLLSLPSLVTLDLSNNHFTGLTSGISLYSLKELYLSNNKFQGNIPESIFNLTNLTTIDLSTNNFSGVVDFQHFSKLQNLDSLSLSYNGQLSLNFESNSNYTFSTLTELKLSSLGLNEFPMSSLKSSSLKYLDLSNNKLKGSLPNWLPKSMYYFGFLNLSQNLLTSINQISRNSYMLGGLDLSFNLLNGELSPSICNMSYLNFLSMAHNKLTGDRVPKSLSNCRNLQVLNLGSNKIEDHFPYWIQTLQDFKVLILRDNKFHGPIDNTKVKYPFPSLIIFDISGNNFSGPLPKGYLNFFEAMRTVAQVEENSIFQYMDTNIMNDTQQYYDSVTVETKGKKITLVKIPTIFVIIDLSRNKFEGEIPIVIGELHTLIGLNLSHNRLSGNIPQSMGNLTSLEWLDLSSNMLTGIIPSDLTYLNFLEVLDLSNNHLLGEIPQGKQFNTFSNDSYEGNSGLCGLPLSKKCGPEQQSPPSPDKLWSEEKFGFGWKPVAMGYGCGFVFGIGLGYCMFLFGKPRWLVMIFGGQPKRRVKRRTRVRMTNGSTMNQMIQMS</sequence>
<evidence type="ECO:0000256" key="6">
    <source>
        <dbReference type="ARBA" id="ARBA00022692"/>
    </source>
</evidence>
<dbReference type="InterPro" id="IPR013210">
    <property type="entry name" value="LRR_N_plant-typ"/>
</dbReference>
<reference evidence="15 16" key="1">
    <citation type="submission" date="2023-01" db="EMBL/GenBank/DDBJ databases">
        <authorList>
            <person name="Kreplak J."/>
        </authorList>
    </citation>
    <scope>NUCLEOTIDE SEQUENCE [LARGE SCALE GENOMIC DNA]</scope>
</reference>
<keyword evidence="4" id="KW-1003">Cell membrane</keyword>
<keyword evidence="16" id="KW-1185">Reference proteome</keyword>